<proteinExistence type="predicted"/>
<comment type="caution">
    <text evidence="2">The sequence shown here is derived from an EMBL/GenBank/DDBJ whole genome shotgun (WGS) entry which is preliminary data.</text>
</comment>
<evidence type="ECO:0000256" key="1">
    <source>
        <dbReference type="SAM" id="Phobius"/>
    </source>
</evidence>
<dbReference type="Proteomes" id="UP000323129">
    <property type="component" value="Unassembled WGS sequence"/>
</dbReference>
<organism evidence="2 3">
    <name type="scientific">Aeromonas veronii</name>
    <dbReference type="NCBI Taxonomy" id="654"/>
    <lineage>
        <taxon>Bacteria</taxon>
        <taxon>Pseudomonadati</taxon>
        <taxon>Pseudomonadota</taxon>
        <taxon>Gammaproteobacteria</taxon>
        <taxon>Aeromonadales</taxon>
        <taxon>Aeromonadaceae</taxon>
        <taxon>Aeromonas</taxon>
    </lineage>
</organism>
<dbReference type="EMBL" id="NQMC01000006">
    <property type="protein sequence ID" value="TYD47520.1"/>
    <property type="molecule type" value="Genomic_DNA"/>
</dbReference>
<accession>A0ABY3MQD8</accession>
<reference evidence="2 3" key="1">
    <citation type="submission" date="2017-08" db="EMBL/GenBank/DDBJ databases">
        <title>Aeromonas veronii bv sobria strain NS22 whole genome sequencing.</title>
        <authorList>
            <person name="Katharios P."/>
            <person name="Ha V.Q."/>
            <person name="Smyrli M."/>
        </authorList>
    </citation>
    <scope>NUCLEOTIDE SEQUENCE [LARGE SCALE GENOMIC DNA]</scope>
    <source>
        <strain evidence="2 3">NS22</strain>
    </source>
</reference>
<protein>
    <submittedName>
        <fullName evidence="2">Uncharacterized protein</fullName>
    </submittedName>
</protein>
<sequence>MKICVDYNKAFSVIILVGLLILMDVQLSLISIIMKSVILQCSVDLLCFNKQLPTIEAVKRQIGLSTIFLTEASEQVTRSSKCILIGY</sequence>
<evidence type="ECO:0000313" key="3">
    <source>
        <dbReference type="Proteomes" id="UP000323129"/>
    </source>
</evidence>
<name>A0ABY3MQD8_AERVE</name>
<keyword evidence="1" id="KW-0812">Transmembrane</keyword>
<keyword evidence="1" id="KW-1133">Transmembrane helix</keyword>
<keyword evidence="3" id="KW-1185">Reference proteome</keyword>
<feature type="transmembrane region" description="Helical" evidence="1">
    <location>
        <begin position="12"/>
        <end position="34"/>
    </location>
</feature>
<gene>
    <name evidence="2" type="ORF">CJF24_03165</name>
</gene>
<keyword evidence="1" id="KW-0472">Membrane</keyword>
<evidence type="ECO:0000313" key="2">
    <source>
        <dbReference type="EMBL" id="TYD47520.1"/>
    </source>
</evidence>